<evidence type="ECO:0000256" key="3">
    <source>
        <dbReference type="ARBA" id="ARBA00022448"/>
    </source>
</evidence>
<keyword evidence="10" id="KW-1185">Reference proteome</keyword>
<feature type="transmembrane region" description="Helical" evidence="8">
    <location>
        <begin position="12"/>
        <end position="30"/>
    </location>
</feature>
<dbReference type="Proteomes" id="UP001579974">
    <property type="component" value="Unassembled WGS sequence"/>
</dbReference>
<keyword evidence="3" id="KW-0813">Transport</keyword>
<feature type="transmembrane region" description="Helical" evidence="8">
    <location>
        <begin position="274"/>
        <end position="296"/>
    </location>
</feature>
<comment type="caution">
    <text evidence="9">The sequence shown here is derived from an EMBL/GenBank/DDBJ whole genome shotgun (WGS) entry which is preliminary data.</text>
</comment>
<comment type="similarity">
    <text evidence="2">Belongs to the amino acid-polyamine-organocation (APC) superfamily. Spore germination protein (SGP) (TC 2.A.3.9) family.</text>
</comment>
<name>A0ABV5AK11_9BACL</name>
<feature type="transmembrane region" description="Helical" evidence="8">
    <location>
        <begin position="222"/>
        <end position="243"/>
    </location>
</feature>
<feature type="transmembrane region" description="Helical" evidence="8">
    <location>
        <begin position="110"/>
        <end position="131"/>
    </location>
</feature>
<reference evidence="9 10" key="1">
    <citation type="journal article" date="2024" name="Int. J. Mol. Sci.">
        <title>Exploration of Alicyclobacillus spp. Genome in Search of Antibiotic Resistance.</title>
        <authorList>
            <person name="Bucka-Kolendo J."/>
            <person name="Kiousi D.E."/>
            <person name="Dekowska A."/>
            <person name="Mikolajczuk-Szczyrba A."/>
            <person name="Karadedos D.M."/>
            <person name="Michael P."/>
            <person name="Galanis A."/>
            <person name="Sokolowska B."/>
        </authorList>
    </citation>
    <scope>NUCLEOTIDE SEQUENCE [LARGE SCALE GENOMIC DNA]</scope>
    <source>
        <strain evidence="9 10">KKP 3000</strain>
    </source>
</reference>
<feature type="transmembrane region" description="Helical" evidence="8">
    <location>
        <begin position="184"/>
        <end position="210"/>
    </location>
</feature>
<evidence type="ECO:0000256" key="2">
    <source>
        <dbReference type="ARBA" id="ARBA00007998"/>
    </source>
</evidence>
<dbReference type="RefSeq" id="WP_275475931.1">
    <property type="nucleotide sequence ID" value="NZ_CP162940.1"/>
</dbReference>
<dbReference type="InterPro" id="IPR004761">
    <property type="entry name" value="Spore_GerAB"/>
</dbReference>
<evidence type="ECO:0000313" key="9">
    <source>
        <dbReference type="EMBL" id="MFB5192604.1"/>
    </source>
</evidence>
<evidence type="ECO:0000256" key="6">
    <source>
        <dbReference type="ARBA" id="ARBA00022989"/>
    </source>
</evidence>
<dbReference type="PANTHER" id="PTHR34975">
    <property type="entry name" value="SPORE GERMINATION PROTEIN A2"/>
    <property type="match status" value="1"/>
</dbReference>
<evidence type="ECO:0000256" key="7">
    <source>
        <dbReference type="ARBA" id="ARBA00023136"/>
    </source>
</evidence>
<protein>
    <submittedName>
        <fullName evidence="9">Endospore germination permease</fullName>
    </submittedName>
</protein>
<evidence type="ECO:0000256" key="5">
    <source>
        <dbReference type="ARBA" id="ARBA00022692"/>
    </source>
</evidence>
<keyword evidence="4" id="KW-0309">Germination</keyword>
<feature type="transmembrane region" description="Helical" evidence="8">
    <location>
        <begin position="143"/>
        <end position="164"/>
    </location>
</feature>
<feature type="transmembrane region" description="Helical" evidence="8">
    <location>
        <begin position="308"/>
        <end position="326"/>
    </location>
</feature>
<accession>A0ABV5AK11</accession>
<evidence type="ECO:0000313" key="10">
    <source>
        <dbReference type="Proteomes" id="UP001579974"/>
    </source>
</evidence>
<feature type="transmembrane region" description="Helical" evidence="8">
    <location>
        <begin position="83"/>
        <end position="104"/>
    </location>
</feature>
<keyword evidence="6 8" id="KW-1133">Transmembrane helix</keyword>
<keyword evidence="7 8" id="KW-0472">Membrane</keyword>
<organism evidence="9 10">
    <name type="scientific">Alicyclobacillus fastidiosus</name>
    <dbReference type="NCBI Taxonomy" id="392011"/>
    <lineage>
        <taxon>Bacteria</taxon>
        <taxon>Bacillati</taxon>
        <taxon>Bacillota</taxon>
        <taxon>Bacilli</taxon>
        <taxon>Bacillales</taxon>
        <taxon>Alicyclobacillaceae</taxon>
        <taxon>Alicyclobacillus</taxon>
    </lineage>
</organism>
<dbReference type="PANTHER" id="PTHR34975:SF2">
    <property type="entry name" value="SPORE GERMINATION PROTEIN A2"/>
    <property type="match status" value="1"/>
</dbReference>
<feature type="transmembrane region" description="Helical" evidence="8">
    <location>
        <begin position="338"/>
        <end position="358"/>
    </location>
</feature>
<feature type="transmembrane region" description="Helical" evidence="8">
    <location>
        <begin position="42"/>
        <end position="63"/>
    </location>
</feature>
<dbReference type="EMBL" id="JBDXSU010000025">
    <property type="protein sequence ID" value="MFB5192604.1"/>
    <property type="molecule type" value="Genomic_DNA"/>
</dbReference>
<evidence type="ECO:0000256" key="4">
    <source>
        <dbReference type="ARBA" id="ARBA00022544"/>
    </source>
</evidence>
<gene>
    <name evidence="9" type="ORF">KKP3000_001813</name>
</gene>
<evidence type="ECO:0000256" key="1">
    <source>
        <dbReference type="ARBA" id="ARBA00004141"/>
    </source>
</evidence>
<proteinExistence type="inferred from homology"/>
<keyword evidence="5 8" id="KW-0812">Transmembrane</keyword>
<evidence type="ECO:0000256" key="8">
    <source>
        <dbReference type="SAM" id="Phobius"/>
    </source>
</evidence>
<sequence length="371" mass="40724">MIKHSFHTVTGIEAAAILISTIIGVGVLALPRFAVEGANTGAPLVTILGILMAFIGLWLITRLGMRFPSQSIIEYSERIIGKWLARCGSVLIVLFFAVLTSLGAREFGEVVVTAVLPRTPVNVTTIVMLLLAAICTRTNMTTFAYAHLFYLPFLLGPALFILAFTTKNANFLNVQPLIGNEPSMMGMVMGALTVCALFQGSFIMTFVIPAMRSPSRAMTSSFWALIISGGMYLVTVVATLAVFGSEEIKLLLWPTLELAKTTMMPGEVLERLDAVFLALWVTAVFTTLYSTYSLTVRAIKDLFHLRDHSMLAFFILPFVFLIAMLPPNIVQLYRVIEIAGRVGMVLTVVYPLILLVVAKIRKQRDDIHANA</sequence>
<dbReference type="Pfam" id="PF03845">
    <property type="entry name" value="Spore_permease"/>
    <property type="match status" value="1"/>
</dbReference>
<dbReference type="Gene3D" id="1.20.1740.10">
    <property type="entry name" value="Amino acid/polyamine transporter I"/>
    <property type="match status" value="1"/>
</dbReference>
<comment type="subcellular location">
    <subcellularLocation>
        <location evidence="1">Membrane</location>
        <topology evidence="1">Multi-pass membrane protein</topology>
    </subcellularLocation>
</comment>
<dbReference type="NCBIfam" id="TIGR00912">
    <property type="entry name" value="2A0309"/>
    <property type="match status" value="1"/>
</dbReference>